<feature type="compositionally biased region" description="Basic and acidic residues" evidence="1">
    <location>
        <begin position="96"/>
        <end position="115"/>
    </location>
</feature>
<reference evidence="2 3" key="1">
    <citation type="submission" date="2016-10" db="EMBL/GenBank/DDBJ databases">
        <authorList>
            <person name="de Groot N.N."/>
        </authorList>
    </citation>
    <scope>NUCLEOTIDE SEQUENCE [LARGE SCALE GENOMIC DNA]</scope>
    <source>
        <strain evidence="2 3">DSM 19219</strain>
    </source>
</reference>
<dbReference type="STRING" id="574349.SAMN05443545_102473"/>
<organism evidence="2 3">
    <name type="scientific">Aidingimonas halophila</name>
    <dbReference type="NCBI Taxonomy" id="574349"/>
    <lineage>
        <taxon>Bacteria</taxon>
        <taxon>Pseudomonadati</taxon>
        <taxon>Pseudomonadota</taxon>
        <taxon>Gammaproteobacteria</taxon>
        <taxon>Oceanospirillales</taxon>
        <taxon>Halomonadaceae</taxon>
        <taxon>Aidingimonas</taxon>
    </lineage>
</organism>
<feature type="region of interest" description="Disordered" evidence="1">
    <location>
        <begin position="34"/>
        <end position="120"/>
    </location>
</feature>
<protein>
    <submittedName>
        <fullName evidence="2">Uncharacterized protein</fullName>
    </submittedName>
</protein>
<dbReference type="EMBL" id="FNNI01000002">
    <property type="protein sequence ID" value="SDW70633.1"/>
    <property type="molecule type" value="Genomic_DNA"/>
</dbReference>
<accession>A0A1H2VQM8</accession>
<evidence type="ECO:0000313" key="2">
    <source>
        <dbReference type="EMBL" id="SDW70633.1"/>
    </source>
</evidence>
<dbReference type="RefSeq" id="WP_092568520.1">
    <property type="nucleotide sequence ID" value="NZ_BMXH01000002.1"/>
</dbReference>
<dbReference type="AlphaFoldDB" id="A0A1H2VQM8"/>
<sequence>MTEPQRLQYLQAMGVTAWVGRYRLPNAAESMACEWPEPSEDVKPSVSQLQAALVETSPPAPSYGADEASTTRPGRARALLEGVADSASQDEVPLANDRETIQERSSDDEQARPDIDSDDAPQALRFSLQVASLDGRWLVILPDGTPPSSLSQRLLANIFRAAGIECETGLVFQSFHWPMIEELPVHEPLEEAREGLRAFVDGRRRGGWRLERVLLFGHAPVLEDVLAITEGHSTLLGLPAWQGPALETLAQDAGAKRSLLPMLSTWQVQWFQAADDGD</sequence>
<dbReference type="Proteomes" id="UP000198500">
    <property type="component" value="Unassembled WGS sequence"/>
</dbReference>
<keyword evidence="3" id="KW-1185">Reference proteome</keyword>
<evidence type="ECO:0000256" key="1">
    <source>
        <dbReference type="SAM" id="MobiDB-lite"/>
    </source>
</evidence>
<gene>
    <name evidence="2" type="ORF">SAMN05443545_102473</name>
</gene>
<name>A0A1H2VQM8_9GAMM</name>
<evidence type="ECO:0000313" key="3">
    <source>
        <dbReference type="Proteomes" id="UP000198500"/>
    </source>
</evidence>
<proteinExistence type="predicted"/>
<dbReference type="OrthoDB" id="6362681at2"/>